<reference evidence="3 4" key="1">
    <citation type="submission" date="2020-12" db="EMBL/GenBank/DDBJ databases">
        <title>FDA dAtabase for Regulatory Grade micrObial Sequences (FDA-ARGOS): Supporting development and validation of Infectious Disease Dx tests.</title>
        <authorList>
            <person name="Nelson B."/>
            <person name="Plummer A."/>
            <person name="Tallon L."/>
            <person name="Sadzewicz L."/>
            <person name="Zhao X."/>
            <person name="Boylan J."/>
            <person name="Ott S."/>
            <person name="Bowen H."/>
            <person name="Vavikolanu K."/>
            <person name="Mehta A."/>
            <person name="Aluvathingal J."/>
            <person name="Nadendla S."/>
            <person name="Myers T."/>
            <person name="Yan Y."/>
            <person name="Sichtig H."/>
        </authorList>
    </citation>
    <scope>NUCLEOTIDE SEQUENCE [LARGE SCALE GENOMIC DNA]</scope>
    <source>
        <strain evidence="3 4">FDAARGOS_923</strain>
    </source>
</reference>
<feature type="compositionally biased region" description="Polar residues" evidence="1">
    <location>
        <begin position="20"/>
        <end position="29"/>
    </location>
</feature>
<feature type="signal peptide" evidence="2">
    <location>
        <begin position="1"/>
        <end position="18"/>
    </location>
</feature>
<sequence>MKKIILVLFLVLAGCSSAPQNKTDNQTATAEEKTETNDRSTEDLFKTEDTKLKKIVSEYNQKIDDLNWKDTRPQKIKLTDIGEPIKEGNGDYTRELISEKDNSDTAIYTVRAINEEDGTFKGVRVFTSSDNGKASPKGMGSMMTFLLISDSSIDDLTNFLNSSETEKDLSNDNYDINISIDSSLNAFTLKINPK</sequence>
<proteinExistence type="predicted"/>
<keyword evidence="2" id="KW-0732">Signal</keyword>
<dbReference type="PROSITE" id="PS51257">
    <property type="entry name" value="PROKAR_LIPOPROTEIN"/>
    <property type="match status" value="1"/>
</dbReference>
<feature type="region of interest" description="Disordered" evidence="1">
    <location>
        <begin position="20"/>
        <end position="42"/>
    </location>
</feature>
<evidence type="ECO:0000313" key="4">
    <source>
        <dbReference type="Proteomes" id="UP000595038"/>
    </source>
</evidence>
<dbReference type="Proteomes" id="UP000595038">
    <property type="component" value="Chromosome"/>
</dbReference>
<dbReference type="RefSeq" id="WP_080626955.1">
    <property type="nucleotide sequence ID" value="NZ_CBDFOS010000004.1"/>
</dbReference>
<accession>A0AB37GVG9</accession>
<dbReference type="AlphaFoldDB" id="A0AB37GVG9"/>
<evidence type="ECO:0000256" key="1">
    <source>
        <dbReference type="SAM" id="MobiDB-lite"/>
    </source>
</evidence>
<evidence type="ECO:0008006" key="5">
    <source>
        <dbReference type="Google" id="ProtNLM"/>
    </source>
</evidence>
<dbReference type="EMBL" id="CP065647">
    <property type="protein sequence ID" value="QPR74356.1"/>
    <property type="molecule type" value="Genomic_DNA"/>
</dbReference>
<gene>
    <name evidence="3" type="ORF">I6G80_08845</name>
</gene>
<organism evidence="3 4">
    <name type="scientific">Bacillus licheniformis</name>
    <dbReference type="NCBI Taxonomy" id="1402"/>
    <lineage>
        <taxon>Bacteria</taxon>
        <taxon>Bacillati</taxon>
        <taxon>Bacillota</taxon>
        <taxon>Bacilli</taxon>
        <taxon>Bacillales</taxon>
        <taxon>Bacillaceae</taxon>
        <taxon>Bacillus</taxon>
    </lineage>
</organism>
<evidence type="ECO:0000313" key="3">
    <source>
        <dbReference type="EMBL" id="QPR74356.1"/>
    </source>
</evidence>
<name>A0AB37GVG9_BACLI</name>
<feature type="chain" id="PRO_5044327198" description="Lipoprotein" evidence="2">
    <location>
        <begin position="19"/>
        <end position="194"/>
    </location>
</feature>
<evidence type="ECO:0000256" key="2">
    <source>
        <dbReference type="SAM" id="SignalP"/>
    </source>
</evidence>
<feature type="compositionally biased region" description="Basic and acidic residues" evidence="1">
    <location>
        <begin position="30"/>
        <end position="42"/>
    </location>
</feature>
<protein>
    <recommendedName>
        <fullName evidence="5">Lipoprotein</fullName>
    </recommendedName>
</protein>